<name>A0A267F4W5_9PLAT</name>
<organism evidence="3 4">
    <name type="scientific">Macrostomum lignano</name>
    <dbReference type="NCBI Taxonomy" id="282301"/>
    <lineage>
        <taxon>Eukaryota</taxon>
        <taxon>Metazoa</taxon>
        <taxon>Spiralia</taxon>
        <taxon>Lophotrochozoa</taxon>
        <taxon>Platyhelminthes</taxon>
        <taxon>Rhabditophora</taxon>
        <taxon>Macrostomorpha</taxon>
        <taxon>Macrostomida</taxon>
        <taxon>Macrostomidae</taxon>
        <taxon>Macrostomum</taxon>
    </lineage>
</organism>
<keyword evidence="1" id="KW-0862">Zinc</keyword>
<dbReference type="Proteomes" id="UP000215902">
    <property type="component" value="Unassembled WGS sequence"/>
</dbReference>
<dbReference type="EMBL" id="NIVC01001370">
    <property type="protein sequence ID" value="PAA68801.1"/>
    <property type="molecule type" value="Genomic_DNA"/>
</dbReference>
<feature type="domain" description="SWIM-type" evidence="2">
    <location>
        <begin position="164"/>
        <end position="201"/>
    </location>
</feature>
<comment type="caution">
    <text evidence="3">The sequence shown here is derived from an EMBL/GenBank/DDBJ whole genome shotgun (WGS) entry which is preliminary data.</text>
</comment>
<evidence type="ECO:0000313" key="3">
    <source>
        <dbReference type="EMBL" id="PAA68801.1"/>
    </source>
</evidence>
<evidence type="ECO:0000256" key="1">
    <source>
        <dbReference type="PROSITE-ProRule" id="PRU00325"/>
    </source>
</evidence>
<gene>
    <name evidence="3" type="ORF">BOX15_Mlig019515g1</name>
</gene>
<dbReference type="PANTHER" id="PTHR22619:SF1">
    <property type="entry name" value="ZINC FINGER SWIM DOMAIN-CONTAINING PROTEIN 8"/>
    <property type="match status" value="1"/>
</dbReference>
<proteinExistence type="predicted"/>
<dbReference type="InterPro" id="IPR007527">
    <property type="entry name" value="Znf_SWIM"/>
</dbReference>
<dbReference type="Pfam" id="PF04434">
    <property type="entry name" value="SWIM"/>
    <property type="match status" value="1"/>
</dbReference>
<dbReference type="OrthoDB" id="10013584at2759"/>
<keyword evidence="4" id="KW-1185">Reference proteome</keyword>
<evidence type="ECO:0000259" key="2">
    <source>
        <dbReference type="PROSITE" id="PS50966"/>
    </source>
</evidence>
<keyword evidence="1" id="KW-0479">Metal-binding</keyword>
<keyword evidence="1" id="KW-0863">Zinc-finger</keyword>
<reference evidence="3 4" key="1">
    <citation type="submission" date="2017-06" db="EMBL/GenBank/DDBJ databases">
        <title>A platform for efficient transgenesis in Macrostomum lignano, a flatworm model organism for stem cell research.</title>
        <authorList>
            <person name="Berezikov E."/>
        </authorList>
    </citation>
    <scope>NUCLEOTIDE SEQUENCE [LARGE SCALE GENOMIC DNA]</scope>
    <source>
        <strain evidence="3">DV1</strain>
        <tissue evidence="3">Whole organism</tissue>
    </source>
</reference>
<dbReference type="AlphaFoldDB" id="A0A267F4W5"/>
<dbReference type="STRING" id="282301.A0A267F4W5"/>
<accession>A0A267F4W5</accession>
<dbReference type="PANTHER" id="PTHR22619">
    <property type="entry name" value="ZINC FINGER SWIM DOMAIN CONTAINING PROTEIN 4, 5, 6"/>
    <property type="match status" value="1"/>
</dbReference>
<dbReference type="GO" id="GO:0008270">
    <property type="term" value="F:zinc ion binding"/>
    <property type="evidence" value="ECO:0007669"/>
    <property type="project" value="UniProtKB-KW"/>
</dbReference>
<sequence length="275" mass="30438">MASNNSRDVDLDFEDSDRFDDDSVCSYNSESSFVAFNWRGWKKINSKSQWDSVTKSEDRGLLKLTNLCAKVIAQKLPFELVETHHPPVPEELQLKISFYSFPDSEDDIRLYCCLATGSNEEFTQGEELYRQGAVSDCIQIGFQILAKVSKCPGVSNCTAPGSQYKVALSFDRCRIVKCSCSCGSANRVWCQHVVAVCLHRVKNANSVPMNAPISETLNTLQPVQLRKFAQFLLSSLNPTDILPPAQQLLDNLLSKSAAFNEIRDSPGAPDPTAGA</sequence>
<protein>
    <recommendedName>
        <fullName evidence="2">SWIM-type domain-containing protein</fullName>
    </recommendedName>
</protein>
<dbReference type="PROSITE" id="PS50966">
    <property type="entry name" value="ZF_SWIM"/>
    <property type="match status" value="1"/>
</dbReference>
<dbReference type="GO" id="GO:0031462">
    <property type="term" value="C:Cul2-RING ubiquitin ligase complex"/>
    <property type="evidence" value="ECO:0007669"/>
    <property type="project" value="TreeGrafter"/>
</dbReference>
<feature type="non-terminal residue" evidence="3">
    <location>
        <position position="275"/>
    </location>
</feature>
<evidence type="ECO:0000313" key="4">
    <source>
        <dbReference type="Proteomes" id="UP000215902"/>
    </source>
</evidence>